<dbReference type="CDD" id="cd05008">
    <property type="entry name" value="SIS_GlmS_GlmD_1"/>
    <property type="match status" value="1"/>
</dbReference>
<evidence type="ECO:0000313" key="9">
    <source>
        <dbReference type="Proteomes" id="UP000887575"/>
    </source>
</evidence>
<organism evidence="9 10">
    <name type="scientific">Mesorhabditis belari</name>
    <dbReference type="NCBI Taxonomy" id="2138241"/>
    <lineage>
        <taxon>Eukaryota</taxon>
        <taxon>Metazoa</taxon>
        <taxon>Ecdysozoa</taxon>
        <taxon>Nematoda</taxon>
        <taxon>Chromadorea</taxon>
        <taxon>Rhabditida</taxon>
        <taxon>Rhabditina</taxon>
        <taxon>Rhabditomorpha</taxon>
        <taxon>Rhabditoidea</taxon>
        <taxon>Rhabditidae</taxon>
        <taxon>Mesorhabditinae</taxon>
        <taxon>Mesorhabditis</taxon>
    </lineage>
</organism>
<evidence type="ECO:0000256" key="2">
    <source>
        <dbReference type="ARBA" id="ARBA00022737"/>
    </source>
</evidence>
<dbReference type="PROSITE" id="PS51549">
    <property type="entry name" value="DM13"/>
    <property type="match status" value="1"/>
</dbReference>
<dbReference type="WBParaSite" id="MBELARI_LOCUS3572.1">
    <property type="protein sequence ID" value="MBELARI_LOCUS3572.1"/>
    <property type="gene ID" value="MBELARI_LOCUS3572"/>
</dbReference>
<dbReference type="Gene3D" id="3.30.30.30">
    <property type="match status" value="1"/>
</dbReference>
<dbReference type="GO" id="GO:1901135">
    <property type="term" value="P:carbohydrate derivative metabolic process"/>
    <property type="evidence" value="ECO:0007669"/>
    <property type="project" value="InterPro"/>
</dbReference>
<dbReference type="Pfam" id="PF00012">
    <property type="entry name" value="HSP70"/>
    <property type="match status" value="2"/>
</dbReference>
<evidence type="ECO:0000256" key="5">
    <source>
        <dbReference type="ARBA" id="ARBA00023016"/>
    </source>
</evidence>
<comment type="similarity">
    <text evidence="1 6">Belongs to the heat shock protein 70 family.</text>
</comment>
<dbReference type="GO" id="GO:0005991">
    <property type="term" value="P:trehalose metabolic process"/>
    <property type="evidence" value="ECO:0007669"/>
    <property type="project" value="InterPro"/>
</dbReference>
<dbReference type="GO" id="GO:0006950">
    <property type="term" value="P:response to stress"/>
    <property type="evidence" value="ECO:0007669"/>
    <property type="project" value="UniProtKB-ARBA"/>
</dbReference>
<dbReference type="GO" id="GO:0004555">
    <property type="term" value="F:alpha,alpha-trehalase activity"/>
    <property type="evidence" value="ECO:0007669"/>
    <property type="project" value="UniProtKB-EC"/>
</dbReference>
<reference evidence="10" key="1">
    <citation type="submission" date="2024-02" db="UniProtKB">
        <authorList>
            <consortium name="WormBaseParasite"/>
        </authorList>
    </citation>
    <scope>IDENTIFICATION</scope>
</reference>
<dbReference type="InterPro" id="IPR008928">
    <property type="entry name" value="6-hairpin_glycosidase_sf"/>
</dbReference>
<dbReference type="SUPFAM" id="SSF53067">
    <property type="entry name" value="Actin-like ATPase domain"/>
    <property type="match status" value="3"/>
</dbReference>
<dbReference type="InterPro" id="IPR046348">
    <property type="entry name" value="SIS_dom_sf"/>
</dbReference>
<feature type="compositionally biased region" description="Basic and acidic residues" evidence="7">
    <location>
        <begin position="291"/>
        <end position="336"/>
    </location>
</feature>
<accession>A0AAF3FAE3</accession>
<evidence type="ECO:0000256" key="1">
    <source>
        <dbReference type="ARBA" id="ARBA00007381"/>
    </source>
</evidence>
<feature type="compositionally biased region" description="Basic residues" evidence="7">
    <location>
        <begin position="337"/>
        <end position="347"/>
    </location>
</feature>
<dbReference type="Proteomes" id="UP000887575">
    <property type="component" value="Unassembled WGS sequence"/>
</dbReference>
<dbReference type="Gene3D" id="3.30.420.40">
    <property type="match status" value="4"/>
</dbReference>
<evidence type="ECO:0000313" key="10">
    <source>
        <dbReference type="WBParaSite" id="MBELARI_LOCUS3572.1"/>
    </source>
</evidence>
<dbReference type="PROSITE" id="PS00329">
    <property type="entry name" value="HSP70_2"/>
    <property type="match status" value="1"/>
</dbReference>
<evidence type="ECO:0000256" key="7">
    <source>
        <dbReference type="SAM" id="MobiDB-lite"/>
    </source>
</evidence>
<dbReference type="SUPFAM" id="SSF48208">
    <property type="entry name" value="Six-hairpin glycosidases"/>
    <property type="match status" value="1"/>
</dbReference>
<evidence type="ECO:0000256" key="3">
    <source>
        <dbReference type="ARBA" id="ARBA00022741"/>
    </source>
</evidence>
<proteinExistence type="inferred from homology"/>
<dbReference type="Pfam" id="PF10517">
    <property type="entry name" value="DM13"/>
    <property type="match status" value="1"/>
</dbReference>
<name>A0AAF3FAE3_9BILA</name>
<dbReference type="InterPro" id="IPR043129">
    <property type="entry name" value="ATPase_NBD"/>
</dbReference>
<dbReference type="PANTHER" id="PTHR19375">
    <property type="entry name" value="HEAT SHOCK PROTEIN 70KDA"/>
    <property type="match status" value="1"/>
</dbReference>
<evidence type="ECO:0000256" key="4">
    <source>
        <dbReference type="ARBA" id="ARBA00022840"/>
    </source>
</evidence>
<protein>
    <recommendedName>
        <fullName evidence="8">DM13 domain-containing protein</fullName>
    </recommendedName>
</protein>
<dbReference type="Pfam" id="PF01380">
    <property type="entry name" value="SIS"/>
    <property type="match status" value="1"/>
</dbReference>
<feature type="domain" description="DM13" evidence="8">
    <location>
        <begin position="1"/>
        <end position="111"/>
    </location>
</feature>
<dbReference type="InterPro" id="IPR035466">
    <property type="entry name" value="GlmS/AgaS_SIS"/>
</dbReference>
<evidence type="ECO:0000259" key="8">
    <source>
        <dbReference type="PROSITE" id="PS51549"/>
    </source>
</evidence>
<keyword evidence="2" id="KW-0677">Repeat</keyword>
<dbReference type="Gene3D" id="3.40.50.10490">
    <property type="entry name" value="Glucose-6-phosphate isomerase like protein, domain 1"/>
    <property type="match status" value="1"/>
</dbReference>
<dbReference type="InterPro" id="IPR019545">
    <property type="entry name" value="DM13_domain"/>
</dbReference>
<dbReference type="SMART" id="SM00686">
    <property type="entry name" value="DM13"/>
    <property type="match status" value="1"/>
</dbReference>
<evidence type="ECO:0000256" key="6">
    <source>
        <dbReference type="RuleBase" id="RU003322"/>
    </source>
</evidence>
<feature type="region of interest" description="Disordered" evidence="7">
    <location>
        <begin position="274"/>
        <end position="370"/>
    </location>
</feature>
<dbReference type="FunFam" id="3.30.420.40:FF:000172">
    <property type="entry name" value="Heat shock 70 kDa protein"/>
    <property type="match status" value="1"/>
</dbReference>
<sequence length="753" mass="83860">MAIENGEYGASSGPIEVLDHKTLRLNNFSLDGSKPPDAWIYLGKGKIDTSTGQKALVVGRDTNWKHCAIHEDLKNRRVEIRLKGNQTVYDVNYLSIFCYQYSVDFGNIRFVIDPVGVACGTSYNSAIACRQIMTLTELPVVLELASDFLDRQAPIFRDDVCFFIFQSSETADTLMALRPEERCLLESLTLLDRQFVVNPIVELTSMLDQRLELLPQKPTARKSCHRSEVAPLKRITGEDGPIPSCTCSCSRPKNRKDAPKKTLRCDVYTMKKLKEKKAPSGLASQSSNSDSEPKKKMVTKDVRKVHKKAAEKGKEKKMSSSSKKKESNNSKSSVKEKGKKKTVKRACAKTPVSVPGASNKRQRKDNSLQPAIHHEDVALMDMDAETLVQIGRDYGIEQKLLKGDVTKDRYDVVIQIPNNLITAPLSPEMKANAVGIDLGTTYSCVGVFMHGKVEIIANDQGNRTTPSYVAFTESERLVGDAAKNQVAMKPHNIVFDAKRLIGRKFDDPVVQSDMKHWPFKVVSGEGEVSSMVLLKMKETAEAFLGQTVTDAIVTVPVYFNDSQRRATKDAGTIAGLNVLRIINEPIAAAIAYGLDKKAAGERNVLIFDLGGGTFDVSIFTIEDGIFEVKSTAGDTHLGGEDFDNRMELLSDFFSGKELKKSVNPDEAVAYGAAVQAAILSKMRHLTTRLPVLVVPNPFIVPGGFFPVYFYWDSYWIIKVQCFRKSDFVDDLRFCLGFEREAEFVYFFVKRLKK</sequence>
<keyword evidence="4 6" id="KW-0067">ATP-binding</keyword>
<dbReference type="PROSITE" id="PS00297">
    <property type="entry name" value="HSP70_1"/>
    <property type="match status" value="1"/>
</dbReference>
<keyword evidence="5" id="KW-0346">Stress response</keyword>
<dbReference type="FunFam" id="3.30.30.30:FF:000001">
    <property type="entry name" value="heat shock 70 kDa protein-like"/>
    <property type="match status" value="1"/>
</dbReference>
<dbReference type="AlphaFoldDB" id="A0AAF3FAE3"/>
<dbReference type="GO" id="GO:0140662">
    <property type="term" value="F:ATP-dependent protein folding chaperone"/>
    <property type="evidence" value="ECO:0007669"/>
    <property type="project" value="InterPro"/>
</dbReference>
<dbReference type="PRINTS" id="PR00301">
    <property type="entry name" value="HEATSHOCK70"/>
</dbReference>
<dbReference type="GO" id="GO:0005524">
    <property type="term" value="F:ATP binding"/>
    <property type="evidence" value="ECO:0007669"/>
    <property type="project" value="UniProtKB-KW"/>
</dbReference>
<dbReference type="InterPro" id="IPR001347">
    <property type="entry name" value="SIS_dom"/>
</dbReference>
<dbReference type="InterPro" id="IPR013126">
    <property type="entry name" value="Hsp_70_fam"/>
</dbReference>
<dbReference type="InterPro" id="IPR018181">
    <property type="entry name" value="Heat_shock_70_CS"/>
</dbReference>
<keyword evidence="3 6" id="KW-0547">Nucleotide-binding</keyword>
<dbReference type="SUPFAM" id="SSF53697">
    <property type="entry name" value="SIS domain"/>
    <property type="match status" value="1"/>
</dbReference>
<keyword evidence="9" id="KW-1185">Reference proteome</keyword>